<dbReference type="EMBL" id="UINC01016154">
    <property type="protein sequence ID" value="SVA67477.1"/>
    <property type="molecule type" value="Genomic_DNA"/>
</dbReference>
<feature type="domain" description="SbsA Ig-like" evidence="2">
    <location>
        <begin position="392"/>
        <end position="506"/>
    </location>
</feature>
<dbReference type="AlphaFoldDB" id="A0A381XTE9"/>
<gene>
    <name evidence="3" type="ORF">METZ01_LOCUS120331</name>
</gene>
<feature type="non-terminal residue" evidence="3">
    <location>
        <position position="791"/>
    </location>
</feature>
<evidence type="ECO:0000259" key="2">
    <source>
        <dbReference type="Pfam" id="PF13205"/>
    </source>
</evidence>
<evidence type="ECO:0000256" key="1">
    <source>
        <dbReference type="ARBA" id="ARBA00022729"/>
    </source>
</evidence>
<sequence length="791" mass="85510">MDGLQFPAPDIIYEMVVDPGDAFNIFIDLCPGTNFDASIGIIHKEEITDCANATDESIVGYPDDNIFIEWRDSESLCPVSDYGEVAPGNDGFVPLARDVYIEAGTYYIVVDGDNDGSIGDFTLVIGEMLELEDYQVSNSNDYIDITFSEPVYGVLDADTWLLGWPIDLSAPPDNNLYWSIRNYSENYAPLELGTVVQTNGQSLLGPMVPPYPGYTSLRIPIIGESSGAPITGFGSYFLNIDYDNDSDSKKLVNSSGIPISRVEELIVFNDIGPPEIDSLYNLTADNERFNVIFSEGVYSNNNGSGGVTKDHFIAETFGGEDLGPTITQVTRDDGSLVLGGEDTLRFNVSYSSPASGLEGIHIRAKQDSVFNAAGITMGTQWSSHSFQLNDLIPPEVSYAFSPDSTAFGVDPGVDIKIVFDDSVKFKGGASISSTAVDDVVSLNYEINGILGDAISFDATINTDKDTITVNPDGSLIEMSRVLVKVAGDTIVDANSNIMPERQLSFTVADMVFPEIESSSLAADNEYVSIVFSENLWSETGQSGDLSPSDFSIILDTDNENSNASVATIDFITDGIGTTADLQNIDAVRLYLSFDSNPSGVESITIAPVLGEIFDQGNNSLFNSGISFDLFDQLTPSINIKSISSTDDTGFIHPDTSFVITSTESLQRSDGSAITSANLTDYITLEYYTNSESIDYEVIVNENKTVIEINPATSMNEWKEVSLTIVSQNESISITDEAGNAIEETTSIIRVDDITAPTIDNASIEETNTYITLTFSENLWSETGQSGDLSPS</sequence>
<dbReference type="InterPro" id="IPR032812">
    <property type="entry name" value="SbsA_Ig"/>
</dbReference>
<organism evidence="3">
    <name type="scientific">marine metagenome</name>
    <dbReference type="NCBI Taxonomy" id="408172"/>
    <lineage>
        <taxon>unclassified sequences</taxon>
        <taxon>metagenomes</taxon>
        <taxon>ecological metagenomes</taxon>
    </lineage>
</organism>
<name>A0A381XTE9_9ZZZZ</name>
<dbReference type="Pfam" id="PF13205">
    <property type="entry name" value="Big_5"/>
    <property type="match status" value="1"/>
</dbReference>
<evidence type="ECO:0000313" key="3">
    <source>
        <dbReference type="EMBL" id="SVA67477.1"/>
    </source>
</evidence>
<keyword evidence="1" id="KW-0732">Signal</keyword>
<accession>A0A381XTE9</accession>
<protein>
    <recommendedName>
        <fullName evidence="2">SbsA Ig-like domain-containing protein</fullName>
    </recommendedName>
</protein>
<proteinExistence type="predicted"/>
<reference evidence="3" key="1">
    <citation type="submission" date="2018-05" db="EMBL/GenBank/DDBJ databases">
        <authorList>
            <person name="Lanie J.A."/>
            <person name="Ng W.-L."/>
            <person name="Kazmierczak K.M."/>
            <person name="Andrzejewski T.M."/>
            <person name="Davidsen T.M."/>
            <person name="Wayne K.J."/>
            <person name="Tettelin H."/>
            <person name="Glass J.I."/>
            <person name="Rusch D."/>
            <person name="Podicherti R."/>
            <person name="Tsui H.-C.T."/>
            <person name="Winkler M.E."/>
        </authorList>
    </citation>
    <scope>NUCLEOTIDE SEQUENCE</scope>
</reference>